<evidence type="ECO:0000313" key="2">
    <source>
        <dbReference type="Proteomes" id="UP000195221"/>
    </source>
</evidence>
<reference evidence="1 2" key="1">
    <citation type="submission" date="2017-03" db="EMBL/GenBank/DDBJ databases">
        <title>Genome analysis of strain PAMC 26577.</title>
        <authorList>
            <person name="Oh H.-M."/>
            <person name="Yang J.-A."/>
        </authorList>
    </citation>
    <scope>NUCLEOTIDE SEQUENCE [LARGE SCALE GENOMIC DNA]</scope>
    <source>
        <strain evidence="1 2">PAMC 26577</strain>
    </source>
</reference>
<sequence>MLNGQTYKQLSAEERSVIFATTLGNESMRPEPGVSADH</sequence>
<dbReference type="Proteomes" id="UP000195221">
    <property type="component" value="Unassembled WGS sequence"/>
</dbReference>
<evidence type="ECO:0000313" key="1">
    <source>
        <dbReference type="EMBL" id="OTP75667.1"/>
    </source>
</evidence>
<comment type="caution">
    <text evidence="1">The sequence shown here is derived from an EMBL/GenBank/DDBJ whole genome shotgun (WGS) entry which is preliminary data.</text>
</comment>
<organism evidence="1 2">
    <name type="scientific">Caballeronia sordidicola</name>
    <name type="common">Burkholderia sordidicola</name>
    <dbReference type="NCBI Taxonomy" id="196367"/>
    <lineage>
        <taxon>Bacteria</taxon>
        <taxon>Pseudomonadati</taxon>
        <taxon>Pseudomonadota</taxon>
        <taxon>Betaproteobacteria</taxon>
        <taxon>Burkholderiales</taxon>
        <taxon>Burkholderiaceae</taxon>
        <taxon>Caballeronia</taxon>
    </lineage>
</organism>
<accession>A0A242MW57</accession>
<dbReference type="AlphaFoldDB" id="A0A242MW57"/>
<name>A0A242MW57_CABSO</name>
<protein>
    <submittedName>
        <fullName evidence="1">Uncharacterized protein</fullName>
    </submittedName>
</protein>
<dbReference type="EMBL" id="NBTZ01000047">
    <property type="protein sequence ID" value="OTP75667.1"/>
    <property type="molecule type" value="Genomic_DNA"/>
</dbReference>
<gene>
    <name evidence="1" type="ORF">PAMC26577_12990</name>
</gene>
<proteinExistence type="predicted"/>